<keyword evidence="1" id="KW-0479">Metal-binding</keyword>
<name>A0A6N3CD43_9FIRM</name>
<dbReference type="EMBL" id="CACRUE010000028">
    <property type="protein sequence ID" value="VYU14926.1"/>
    <property type="molecule type" value="Genomic_DNA"/>
</dbReference>
<evidence type="ECO:0000313" key="3">
    <source>
        <dbReference type="EMBL" id="VYU14926.1"/>
    </source>
</evidence>
<dbReference type="AlphaFoldDB" id="A0A6N3CD43"/>
<dbReference type="Pfam" id="PF03328">
    <property type="entry name" value="HpcH_HpaI"/>
    <property type="match status" value="1"/>
</dbReference>
<dbReference type="InterPro" id="IPR005000">
    <property type="entry name" value="Aldolase/citrate-lyase_domain"/>
</dbReference>
<dbReference type="GO" id="GO:0016829">
    <property type="term" value="F:lyase activity"/>
    <property type="evidence" value="ECO:0007669"/>
    <property type="project" value="UniProtKB-KW"/>
</dbReference>
<evidence type="ECO:0000259" key="2">
    <source>
        <dbReference type="Pfam" id="PF03328"/>
    </source>
</evidence>
<accession>A0A6N3CD43</accession>
<reference evidence="3" key="1">
    <citation type="submission" date="2019-11" db="EMBL/GenBank/DDBJ databases">
        <authorList>
            <person name="Feng L."/>
        </authorList>
    </citation>
    <scope>NUCLEOTIDE SEQUENCE</scope>
    <source>
        <strain evidence="3">IbartlettiiLFYP30</strain>
    </source>
</reference>
<dbReference type="InterPro" id="IPR015813">
    <property type="entry name" value="Pyrv/PenolPyrv_kinase-like_dom"/>
</dbReference>
<sequence length="270" mass="30647">MLKLMYITNDENVAKIADKHGVDRIFVDLEQIGKQERQGGMDTVQSKHTLDDVKKIKKCLNNSELFVRSNPIYQNSKEEIDTIVKNGADVIMLPYFKTCQEVQTFVDYVGGRCKTCLLLETPEAVEIIDDILDIDGIDEIHIGLNDLHLGYKMKFMFELLADGTVEYLCNKFKHKNITYGFGGIAALGQGTLPAENIIKEHYRLGSSMVILSRSFCNTSQITDLNEIDVIFEEGVGAIRDFEKEVNDHLAYFEDNRQLVKQIVKQIVDGK</sequence>
<protein>
    <submittedName>
        <fullName evidence="3">HpcH/HpaI aldolase/citrate lyase family protein</fullName>
    </submittedName>
</protein>
<dbReference type="Gene3D" id="3.20.20.60">
    <property type="entry name" value="Phosphoenolpyruvate-binding domains"/>
    <property type="match status" value="2"/>
</dbReference>
<evidence type="ECO:0000256" key="1">
    <source>
        <dbReference type="ARBA" id="ARBA00022723"/>
    </source>
</evidence>
<dbReference type="InterPro" id="IPR040442">
    <property type="entry name" value="Pyrv_kinase-like_dom_sf"/>
</dbReference>
<dbReference type="SUPFAM" id="SSF51621">
    <property type="entry name" value="Phosphoenolpyruvate/pyruvate domain"/>
    <property type="match status" value="1"/>
</dbReference>
<keyword evidence="3" id="KW-0456">Lyase</keyword>
<feature type="domain" description="HpcH/HpaI aldolase/citrate lyase" evidence="2">
    <location>
        <begin position="9"/>
        <end position="149"/>
    </location>
</feature>
<organism evidence="3">
    <name type="scientific">Intestinibacter bartlettii</name>
    <dbReference type="NCBI Taxonomy" id="261299"/>
    <lineage>
        <taxon>Bacteria</taxon>
        <taxon>Bacillati</taxon>
        <taxon>Bacillota</taxon>
        <taxon>Clostridia</taxon>
        <taxon>Peptostreptococcales</taxon>
        <taxon>Peptostreptococcaceae</taxon>
        <taxon>Intestinibacter</taxon>
    </lineage>
</organism>
<dbReference type="GO" id="GO:0046872">
    <property type="term" value="F:metal ion binding"/>
    <property type="evidence" value="ECO:0007669"/>
    <property type="project" value="UniProtKB-KW"/>
</dbReference>
<proteinExistence type="predicted"/>
<gene>
    <name evidence="3" type="ORF">IBLFYP30_01862</name>
</gene>